<feature type="transmembrane region" description="Helical" evidence="1">
    <location>
        <begin position="219"/>
        <end position="240"/>
    </location>
</feature>
<dbReference type="RefSeq" id="WP_012826586.1">
    <property type="nucleotide sequence ID" value="NC_013440.1"/>
</dbReference>
<dbReference type="HOGENOM" id="CLU_052613_0_0_7"/>
<keyword evidence="1" id="KW-0472">Membrane</keyword>
<evidence type="ECO:0000313" key="4">
    <source>
        <dbReference type="Proteomes" id="UP000001880"/>
    </source>
</evidence>
<evidence type="ECO:0000313" key="3">
    <source>
        <dbReference type="EMBL" id="ACY13977.1"/>
    </source>
</evidence>
<sequence length="337" mass="36930">MRLQRWIIWFAAAAWLHSAPPPVRAEGHDTAPPEVAWARSVSEGQKALAQRHFLEGLELHRQLLFAEAAEAYERACYEWEHPKFFLYRSHALVRGGEYMEAFRALQRAKSELVGALSAAELQIVRALEAELMQKLAAITVTCDESGAAVKLNNQEWFECPESGRRIVDPGYYQVSVHKQGYVPVMEEVTLSAGSLATLAADMVTEAEAEDEARRWSRELPWIATGAGLLVSAAGAGLYAYTGWRARTWNEDIAALCTEDLPCSSSLGLGHRLGRARWQRTLSGGLLAAGGSALLASTLMHYLNQPALSAAADADDPRFDVQPLIDVHAAGLSLTSKF</sequence>
<accession>D0LUT7</accession>
<feature type="domain" description="PEGA" evidence="2">
    <location>
        <begin position="137"/>
        <end position="194"/>
    </location>
</feature>
<keyword evidence="1" id="KW-1133">Transmembrane helix</keyword>
<name>D0LUT7_HALO1</name>
<keyword evidence="1" id="KW-0812">Transmembrane</keyword>
<protein>
    <recommendedName>
        <fullName evidence="2">PEGA domain-containing protein</fullName>
    </recommendedName>
</protein>
<feature type="transmembrane region" description="Helical" evidence="1">
    <location>
        <begin position="281"/>
        <end position="302"/>
    </location>
</feature>
<keyword evidence="4" id="KW-1185">Reference proteome</keyword>
<dbReference type="KEGG" id="hoh:Hoch_1423"/>
<dbReference type="eggNOG" id="COG0457">
    <property type="taxonomic scope" value="Bacteria"/>
</dbReference>
<dbReference type="EMBL" id="CP001804">
    <property type="protein sequence ID" value="ACY13977.1"/>
    <property type="molecule type" value="Genomic_DNA"/>
</dbReference>
<dbReference type="InterPro" id="IPR013229">
    <property type="entry name" value="PEGA"/>
</dbReference>
<reference evidence="3 4" key="1">
    <citation type="journal article" date="2010" name="Stand. Genomic Sci.">
        <title>Complete genome sequence of Haliangium ochraceum type strain (SMP-2).</title>
        <authorList>
            <consortium name="US DOE Joint Genome Institute (JGI-PGF)"/>
            <person name="Ivanova N."/>
            <person name="Daum C."/>
            <person name="Lang E."/>
            <person name="Abt B."/>
            <person name="Kopitz M."/>
            <person name="Saunders E."/>
            <person name="Lapidus A."/>
            <person name="Lucas S."/>
            <person name="Glavina Del Rio T."/>
            <person name="Nolan M."/>
            <person name="Tice H."/>
            <person name="Copeland A."/>
            <person name="Cheng J.F."/>
            <person name="Chen F."/>
            <person name="Bruce D."/>
            <person name="Goodwin L."/>
            <person name="Pitluck S."/>
            <person name="Mavromatis K."/>
            <person name="Pati A."/>
            <person name="Mikhailova N."/>
            <person name="Chen A."/>
            <person name="Palaniappan K."/>
            <person name="Land M."/>
            <person name="Hauser L."/>
            <person name="Chang Y.J."/>
            <person name="Jeffries C.D."/>
            <person name="Detter J.C."/>
            <person name="Brettin T."/>
            <person name="Rohde M."/>
            <person name="Goker M."/>
            <person name="Bristow J."/>
            <person name="Markowitz V."/>
            <person name="Eisen J.A."/>
            <person name="Hugenholtz P."/>
            <person name="Kyrpides N.C."/>
            <person name="Klenk H.P."/>
        </authorList>
    </citation>
    <scope>NUCLEOTIDE SEQUENCE [LARGE SCALE GENOMIC DNA]</scope>
    <source>
        <strain evidence="4">DSM 14365 / CIP 107738 / JCM 11303 / AJ 13395 / SMP-2</strain>
    </source>
</reference>
<dbReference type="Proteomes" id="UP000001880">
    <property type="component" value="Chromosome"/>
</dbReference>
<evidence type="ECO:0000259" key="2">
    <source>
        <dbReference type="Pfam" id="PF08308"/>
    </source>
</evidence>
<evidence type="ECO:0000256" key="1">
    <source>
        <dbReference type="SAM" id="Phobius"/>
    </source>
</evidence>
<organism evidence="3 4">
    <name type="scientific">Haliangium ochraceum (strain DSM 14365 / JCM 11303 / SMP-2)</name>
    <dbReference type="NCBI Taxonomy" id="502025"/>
    <lineage>
        <taxon>Bacteria</taxon>
        <taxon>Pseudomonadati</taxon>
        <taxon>Myxococcota</taxon>
        <taxon>Polyangia</taxon>
        <taxon>Haliangiales</taxon>
        <taxon>Kofleriaceae</taxon>
        <taxon>Haliangium</taxon>
    </lineage>
</organism>
<dbReference type="Pfam" id="PF08308">
    <property type="entry name" value="PEGA"/>
    <property type="match status" value="1"/>
</dbReference>
<proteinExistence type="predicted"/>
<gene>
    <name evidence="3" type="ordered locus">Hoch_1423</name>
</gene>
<dbReference type="AlphaFoldDB" id="D0LUT7"/>
<dbReference type="STRING" id="502025.Hoch_1423"/>